<name>A0ABV5IC95_9ACTN</name>
<comment type="caution">
    <text evidence="1">The sequence shown here is derived from an EMBL/GenBank/DDBJ whole genome shotgun (WGS) entry which is preliminary data.</text>
</comment>
<dbReference type="Proteomes" id="UP001589647">
    <property type="component" value="Unassembled WGS sequence"/>
</dbReference>
<dbReference type="RefSeq" id="WP_189647249.1">
    <property type="nucleotide sequence ID" value="NZ_BMRC01000004.1"/>
</dbReference>
<evidence type="ECO:0000313" key="2">
    <source>
        <dbReference type="Proteomes" id="UP001589647"/>
    </source>
</evidence>
<protein>
    <submittedName>
        <fullName evidence="1">Uncharacterized protein</fullName>
    </submittedName>
</protein>
<sequence>MAAVAPVIDAAHVNVHAAARGAVLDLAGRTGLTPGLLDDLRYVLPLRPVTPAALAAVHRYGDVTENVETHLREGALVRDADGTLRPTSAGLAFIDALYALHAEAAGRVWAGHDVTGLAASVGAVLDRAVRVPGGALEVMAPPYEPVAAPAGLLLFNRLAALRHHRADAHAESWRAAGLTAAGIIGLKDPSRRAAIEADTNRRAAEPYRAMTDGDRQALYDGLLALV</sequence>
<evidence type="ECO:0000313" key="1">
    <source>
        <dbReference type="EMBL" id="MFB9201937.1"/>
    </source>
</evidence>
<keyword evidence="2" id="KW-1185">Reference proteome</keyword>
<reference evidence="1 2" key="1">
    <citation type="submission" date="2024-09" db="EMBL/GenBank/DDBJ databases">
        <authorList>
            <person name="Sun Q."/>
            <person name="Mori K."/>
        </authorList>
    </citation>
    <scope>NUCLEOTIDE SEQUENCE [LARGE SCALE GENOMIC DNA]</scope>
    <source>
        <strain evidence="1 2">CCM 3426</strain>
    </source>
</reference>
<dbReference type="EMBL" id="JBHMEI010000006">
    <property type="protein sequence ID" value="MFB9201937.1"/>
    <property type="molecule type" value="Genomic_DNA"/>
</dbReference>
<organism evidence="1 2">
    <name type="scientific">Nonomuraea spiralis</name>
    <dbReference type="NCBI Taxonomy" id="46182"/>
    <lineage>
        <taxon>Bacteria</taxon>
        <taxon>Bacillati</taxon>
        <taxon>Actinomycetota</taxon>
        <taxon>Actinomycetes</taxon>
        <taxon>Streptosporangiales</taxon>
        <taxon>Streptosporangiaceae</taxon>
        <taxon>Nonomuraea</taxon>
    </lineage>
</organism>
<gene>
    <name evidence="1" type="ORF">ACFFV7_12105</name>
</gene>
<proteinExistence type="predicted"/>
<accession>A0ABV5IC95</accession>